<dbReference type="GO" id="GO:0016301">
    <property type="term" value="F:kinase activity"/>
    <property type="evidence" value="ECO:0007669"/>
    <property type="project" value="UniProtKB-KW"/>
</dbReference>
<dbReference type="Gene3D" id="3.40.1190.20">
    <property type="match status" value="1"/>
</dbReference>
<gene>
    <name evidence="4" type="ORF">A2848_01005</name>
</gene>
<dbReference type="InterPro" id="IPR002173">
    <property type="entry name" value="Carboh/pur_kinase_PfkB_CS"/>
</dbReference>
<dbReference type="PANTHER" id="PTHR10584">
    <property type="entry name" value="SUGAR KINASE"/>
    <property type="match status" value="1"/>
</dbReference>
<keyword evidence="1" id="KW-0808">Transferase</keyword>
<evidence type="ECO:0000313" key="5">
    <source>
        <dbReference type="Proteomes" id="UP000176329"/>
    </source>
</evidence>
<feature type="domain" description="Carbohydrate kinase PfkB" evidence="3">
    <location>
        <begin position="41"/>
        <end position="301"/>
    </location>
</feature>
<accession>A0A1F6LS23</accession>
<name>A0A1F6LS23_9BACT</name>
<evidence type="ECO:0000313" key="4">
    <source>
        <dbReference type="EMBL" id="OGH62169.1"/>
    </source>
</evidence>
<dbReference type="InterPro" id="IPR029056">
    <property type="entry name" value="Ribokinase-like"/>
</dbReference>
<dbReference type="AlphaFoldDB" id="A0A1F6LS23"/>
<dbReference type="EMBL" id="MFPV01000018">
    <property type="protein sequence ID" value="OGH62169.1"/>
    <property type="molecule type" value="Genomic_DNA"/>
</dbReference>
<dbReference type="Proteomes" id="UP000176329">
    <property type="component" value="Unassembled WGS sequence"/>
</dbReference>
<evidence type="ECO:0000256" key="1">
    <source>
        <dbReference type="ARBA" id="ARBA00022679"/>
    </source>
</evidence>
<protein>
    <recommendedName>
        <fullName evidence="3">Carbohydrate kinase PfkB domain-containing protein</fullName>
    </recommendedName>
</protein>
<evidence type="ECO:0000256" key="2">
    <source>
        <dbReference type="ARBA" id="ARBA00022777"/>
    </source>
</evidence>
<proteinExistence type="predicted"/>
<dbReference type="Pfam" id="PF00294">
    <property type="entry name" value="PfkB"/>
    <property type="match status" value="1"/>
</dbReference>
<evidence type="ECO:0000259" key="3">
    <source>
        <dbReference type="Pfam" id="PF00294"/>
    </source>
</evidence>
<dbReference type="SUPFAM" id="SSF53613">
    <property type="entry name" value="Ribokinase-like"/>
    <property type="match status" value="1"/>
</dbReference>
<comment type="caution">
    <text evidence="4">The sequence shown here is derived from an EMBL/GenBank/DDBJ whole genome shotgun (WGS) entry which is preliminary data.</text>
</comment>
<dbReference type="InterPro" id="IPR011611">
    <property type="entry name" value="PfkB_dom"/>
</dbReference>
<dbReference type="PROSITE" id="PS00583">
    <property type="entry name" value="PFKB_KINASES_1"/>
    <property type="match status" value="1"/>
</dbReference>
<keyword evidence="2" id="KW-0418">Kinase</keyword>
<organism evidence="4 5">
    <name type="scientific">Candidatus Magasanikbacteria bacterium RIFCSPHIGHO2_01_FULL_50_8</name>
    <dbReference type="NCBI Taxonomy" id="1798674"/>
    <lineage>
        <taxon>Bacteria</taxon>
        <taxon>Candidatus Magasanikiibacteriota</taxon>
    </lineage>
</organism>
<reference evidence="4 5" key="1">
    <citation type="journal article" date="2016" name="Nat. Commun.">
        <title>Thousands of microbial genomes shed light on interconnected biogeochemical processes in an aquifer system.</title>
        <authorList>
            <person name="Anantharaman K."/>
            <person name="Brown C.T."/>
            <person name="Hug L.A."/>
            <person name="Sharon I."/>
            <person name="Castelle C.J."/>
            <person name="Probst A.J."/>
            <person name="Thomas B.C."/>
            <person name="Singh A."/>
            <person name="Wilkins M.J."/>
            <person name="Karaoz U."/>
            <person name="Brodie E.L."/>
            <person name="Williams K.H."/>
            <person name="Hubbard S.S."/>
            <person name="Banfield J.F."/>
        </authorList>
    </citation>
    <scope>NUCLEOTIDE SEQUENCE [LARGE SCALE GENOMIC DNA]</scope>
</reference>
<sequence>MNLDLLTVGDATIDTFLFIHDAQVNCSLQKDACQLCMNYADKLPVEKISRTVAGNAANNAIGSTRLGLNTAFVTTLGNDGSGEWILKKLTEEKVDTTFVRLDKKLETNSSVVLSFKGERTILVYHAPRKYQLPTRLPSAKFVYYTSVGEHHHRLNAELIAYVKKTGARLAFNPGTYQLRSGMNALKPVFAVTDCLFLNKEEAVRIVGTKENMRAYLTSFRAFGPKTVVITDGPTGSFVLSAGKFYQMGIPKTPVVERTGAGDAFASGFIAALARGKKVPEAMCWGTMNSSSVIMYIGPQQGLLTLTGMQKFHKKITHRCAQEM</sequence>
<dbReference type="PANTHER" id="PTHR10584:SF166">
    <property type="entry name" value="RIBOKINASE"/>
    <property type="match status" value="1"/>
</dbReference>